<accession>A0A9W9YVW8</accession>
<dbReference type="OrthoDB" id="6229420at2759"/>
<name>A0A9W9YVW8_9CNID</name>
<evidence type="ECO:0000313" key="10">
    <source>
        <dbReference type="Proteomes" id="UP001163046"/>
    </source>
</evidence>
<evidence type="ECO:0000256" key="4">
    <source>
        <dbReference type="ARBA" id="ARBA00022989"/>
    </source>
</evidence>
<evidence type="ECO:0008006" key="11">
    <source>
        <dbReference type="Google" id="ProtNLM"/>
    </source>
</evidence>
<dbReference type="PANTHER" id="PTHR22730:SF1">
    <property type="entry name" value="PROMININ-LIKE PROTEIN"/>
    <property type="match status" value="1"/>
</dbReference>
<evidence type="ECO:0000256" key="6">
    <source>
        <dbReference type="ARBA" id="ARBA00023180"/>
    </source>
</evidence>
<organism evidence="9 10">
    <name type="scientific">Desmophyllum pertusum</name>
    <dbReference type="NCBI Taxonomy" id="174260"/>
    <lineage>
        <taxon>Eukaryota</taxon>
        <taxon>Metazoa</taxon>
        <taxon>Cnidaria</taxon>
        <taxon>Anthozoa</taxon>
        <taxon>Hexacorallia</taxon>
        <taxon>Scleractinia</taxon>
        <taxon>Caryophylliina</taxon>
        <taxon>Caryophylliidae</taxon>
        <taxon>Desmophyllum</taxon>
    </lineage>
</organism>
<keyword evidence="4 7" id="KW-1133">Transmembrane helix</keyword>
<evidence type="ECO:0000256" key="2">
    <source>
        <dbReference type="ARBA" id="ARBA00006058"/>
    </source>
</evidence>
<evidence type="ECO:0000256" key="5">
    <source>
        <dbReference type="ARBA" id="ARBA00023136"/>
    </source>
</evidence>
<feature type="signal peptide" evidence="8">
    <location>
        <begin position="1"/>
        <end position="21"/>
    </location>
</feature>
<evidence type="ECO:0000256" key="1">
    <source>
        <dbReference type="ARBA" id="ARBA00004141"/>
    </source>
</evidence>
<gene>
    <name evidence="9" type="ORF">OS493_032577</name>
</gene>
<keyword evidence="6" id="KW-0325">Glycoprotein</keyword>
<keyword evidence="8" id="KW-0732">Signal</keyword>
<reference evidence="9" key="1">
    <citation type="submission" date="2023-01" db="EMBL/GenBank/DDBJ databases">
        <title>Genome assembly of the deep-sea coral Lophelia pertusa.</title>
        <authorList>
            <person name="Herrera S."/>
            <person name="Cordes E."/>
        </authorList>
    </citation>
    <scope>NUCLEOTIDE SEQUENCE</scope>
    <source>
        <strain evidence="9">USNM1676648</strain>
        <tissue evidence="9">Polyp</tissue>
    </source>
</reference>
<comment type="caution">
    <text evidence="9">The sequence shown here is derived from an EMBL/GenBank/DDBJ whole genome shotgun (WGS) entry which is preliminary data.</text>
</comment>
<feature type="transmembrane region" description="Helical" evidence="7">
    <location>
        <begin position="430"/>
        <end position="455"/>
    </location>
</feature>
<comment type="subcellular location">
    <subcellularLocation>
        <location evidence="1">Membrane</location>
        <topology evidence="1">Multi-pass membrane protein</topology>
    </subcellularLocation>
</comment>
<sequence>MSSTTAFLVLTLLCFVTYTSCKEPTLNGTKIVWNDDFDKDSGSEGAGLKTEYDAKGLQPWYDFANSFINTVLGKDPYELIFKAKDGTLTDNIKDDLILGYALGMVIVVGIGLLFCLIMPIVGCCFCCCRCCGKCGGEMSQKDNPNNNCKRAVFGVILLIITLLMFTGVLLTFVCNDRMSETVDELDSTSKGILDEALKFINRTVGEVEKLLDVDFGFVTNQLMSDISDSNLKTLVGDPLLTELDKVSVVPIQAVKTLSDETKVMAAQLEIIKNNSGSLTSLTVDLQAGLNATKDNLTDIQNECNALNPAPPFCNDTNTDDLSTQADFSNLPDVSTELQNVEDVVNQDFEQSASDGLKEVKDIPQKVINDTRNTRGDISTMISNATDTVAKMRADLRKIADDDVGSQLKKLRDTDIPSYKNTADTYDNYRWMAGVGLTCILLLIVVLMALGLMCGVCGHDKEATPTTRGSVSNMGGLSLMAAAGFCFIFASFLMLLTTICFIIGAPVQTVCKSIQSGDLYTEVLDNPTFWGTDGYFLSKTLFGANKSHIPFTIGGFIKNCRENKPLFQAGPFNQAFNISDRLNIKKLLGNDTTQQFDNLKVNLSDVNILSNETRTSLIDLSNSGVDDIDFDAFLNETRQGITAVNLDAFADNITTNLADKFQQLGNTLIVQGRDPSKAFELGKQIREHCGKSCVV</sequence>
<protein>
    <recommendedName>
        <fullName evidence="11">Prominin-1-A-like</fullName>
    </recommendedName>
</protein>
<dbReference type="AlphaFoldDB" id="A0A9W9YVW8"/>
<dbReference type="InterPro" id="IPR008795">
    <property type="entry name" value="Prominin"/>
</dbReference>
<dbReference type="PANTHER" id="PTHR22730">
    <property type="entry name" value="PROMININ PROM PROTEIN"/>
    <property type="match status" value="1"/>
</dbReference>
<feature type="transmembrane region" description="Helical" evidence="7">
    <location>
        <begin position="151"/>
        <end position="173"/>
    </location>
</feature>
<evidence type="ECO:0000313" key="9">
    <source>
        <dbReference type="EMBL" id="KAJ7370400.1"/>
    </source>
</evidence>
<dbReference type="Proteomes" id="UP001163046">
    <property type="component" value="Unassembled WGS sequence"/>
</dbReference>
<evidence type="ECO:0000256" key="3">
    <source>
        <dbReference type="ARBA" id="ARBA00022692"/>
    </source>
</evidence>
<feature type="chain" id="PRO_5040717822" description="Prominin-1-A-like" evidence="8">
    <location>
        <begin position="22"/>
        <end position="694"/>
    </location>
</feature>
<dbReference type="Pfam" id="PF05478">
    <property type="entry name" value="Prominin"/>
    <property type="match status" value="1"/>
</dbReference>
<feature type="transmembrane region" description="Helical" evidence="7">
    <location>
        <begin position="476"/>
        <end position="504"/>
    </location>
</feature>
<evidence type="ECO:0000256" key="7">
    <source>
        <dbReference type="SAM" id="Phobius"/>
    </source>
</evidence>
<keyword evidence="10" id="KW-1185">Reference proteome</keyword>
<evidence type="ECO:0000256" key="8">
    <source>
        <dbReference type="SAM" id="SignalP"/>
    </source>
</evidence>
<feature type="transmembrane region" description="Helical" evidence="7">
    <location>
        <begin position="97"/>
        <end position="130"/>
    </location>
</feature>
<keyword evidence="3 7" id="KW-0812">Transmembrane</keyword>
<keyword evidence="5 7" id="KW-0472">Membrane</keyword>
<dbReference type="EMBL" id="MU826866">
    <property type="protein sequence ID" value="KAJ7370400.1"/>
    <property type="molecule type" value="Genomic_DNA"/>
</dbReference>
<comment type="similarity">
    <text evidence="2">Belongs to the prominin family.</text>
</comment>
<proteinExistence type="inferred from homology"/>
<dbReference type="GO" id="GO:0016020">
    <property type="term" value="C:membrane"/>
    <property type="evidence" value="ECO:0007669"/>
    <property type="project" value="UniProtKB-SubCell"/>
</dbReference>